<keyword evidence="2" id="KW-1185">Reference proteome</keyword>
<dbReference type="EMBL" id="CM023489">
    <property type="protein sequence ID" value="KAH6922947.1"/>
    <property type="molecule type" value="Genomic_DNA"/>
</dbReference>
<proteinExistence type="predicted"/>
<reference evidence="1" key="1">
    <citation type="submission" date="2020-05" db="EMBL/GenBank/DDBJ databases">
        <title>Large-scale comparative analyses of tick genomes elucidate their genetic diversity and vector capacities.</title>
        <authorList>
            <person name="Jia N."/>
            <person name="Wang J."/>
            <person name="Shi W."/>
            <person name="Du L."/>
            <person name="Sun Y."/>
            <person name="Zhan W."/>
            <person name="Jiang J."/>
            <person name="Wang Q."/>
            <person name="Zhang B."/>
            <person name="Ji P."/>
            <person name="Sakyi L.B."/>
            <person name="Cui X."/>
            <person name="Yuan T."/>
            <person name="Jiang B."/>
            <person name="Yang W."/>
            <person name="Lam T.T.-Y."/>
            <person name="Chang Q."/>
            <person name="Ding S."/>
            <person name="Wang X."/>
            <person name="Zhu J."/>
            <person name="Ruan X."/>
            <person name="Zhao L."/>
            <person name="Wei J."/>
            <person name="Que T."/>
            <person name="Du C."/>
            <person name="Cheng J."/>
            <person name="Dai P."/>
            <person name="Han X."/>
            <person name="Huang E."/>
            <person name="Gao Y."/>
            <person name="Liu J."/>
            <person name="Shao H."/>
            <person name="Ye R."/>
            <person name="Li L."/>
            <person name="Wei W."/>
            <person name="Wang X."/>
            <person name="Wang C."/>
            <person name="Yang T."/>
            <person name="Huo Q."/>
            <person name="Li W."/>
            <person name="Guo W."/>
            <person name="Chen H."/>
            <person name="Zhou L."/>
            <person name="Ni X."/>
            <person name="Tian J."/>
            <person name="Zhou Y."/>
            <person name="Sheng Y."/>
            <person name="Liu T."/>
            <person name="Pan Y."/>
            <person name="Xia L."/>
            <person name="Li J."/>
            <person name="Zhao F."/>
            <person name="Cao W."/>
        </authorList>
    </citation>
    <scope>NUCLEOTIDE SEQUENCE</scope>
    <source>
        <strain evidence="1">Hyas-2018</strain>
    </source>
</reference>
<name>A0ACB7RM81_HYAAI</name>
<evidence type="ECO:0000313" key="1">
    <source>
        <dbReference type="EMBL" id="KAH6922947.1"/>
    </source>
</evidence>
<sequence length="168" mass="18911">MSKPKPRSRSVRIKPAAKRRRVSSPDSPREDVLPYSCTGTSDTTVAGDKDVTAGFGLCTGPACQRDEVVCSFSEFQAVKGQHRSATQQFRRCQMKMAKMTVSANRRKRLDQDVQKLSDREKFIFDQWLMKANAKSPTAVSYPKARKFFIVTIQQSTKRSRLGFARGPS</sequence>
<dbReference type="Proteomes" id="UP000821845">
    <property type="component" value="Chromosome 9"/>
</dbReference>
<gene>
    <name evidence="1" type="ORF">HPB50_020309</name>
</gene>
<protein>
    <submittedName>
        <fullName evidence="1">Uncharacterized protein</fullName>
    </submittedName>
</protein>
<comment type="caution">
    <text evidence="1">The sequence shown here is derived from an EMBL/GenBank/DDBJ whole genome shotgun (WGS) entry which is preliminary data.</text>
</comment>
<evidence type="ECO:0000313" key="2">
    <source>
        <dbReference type="Proteomes" id="UP000821845"/>
    </source>
</evidence>
<accession>A0ACB7RM81</accession>
<organism evidence="1 2">
    <name type="scientific">Hyalomma asiaticum</name>
    <name type="common">Tick</name>
    <dbReference type="NCBI Taxonomy" id="266040"/>
    <lineage>
        <taxon>Eukaryota</taxon>
        <taxon>Metazoa</taxon>
        <taxon>Ecdysozoa</taxon>
        <taxon>Arthropoda</taxon>
        <taxon>Chelicerata</taxon>
        <taxon>Arachnida</taxon>
        <taxon>Acari</taxon>
        <taxon>Parasitiformes</taxon>
        <taxon>Ixodida</taxon>
        <taxon>Ixodoidea</taxon>
        <taxon>Ixodidae</taxon>
        <taxon>Hyalomminae</taxon>
        <taxon>Hyalomma</taxon>
    </lineage>
</organism>